<keyword evidence="2" id="KW-0269">Exonuclease</keyword>
<dbReference type="Gene3D" id="3.60.10.10">
    <property type="entry name" value="Endonuclease/exonuclease/phosphatase"/>
    <property type="match status" value="1"/>
</dbReference>
<reference evidence="2 3" key="1">
    <citation type="journal article" date="2019" name="ACS Chem. Biol.">
        <title>Identification and Mobilization of a Cryptic Antibiotic Biosynthesis Gene Locus from a Human-Pathogenic Nocardia Isolate.</title>
        <authorList>
            <person name="Herisse M."/>
            <person name="Ishida K."/>
            <person name="Porter J.L."/>
            <person name="Howden B."/>
            <person name="Hertweck C."/>
            <person name="Stinear T.P."/>
            <person name="Pidot S.J."/>
        </authorList>
    </citation>
    <scope>NUCLEOTIDE SEQUENCE [LARGE SCALE GENOMIC DNA]</scope>
    <source>
        <strain evidence="2 3">AUSMDU00012717</strain>
    </source>
</reference>
<dbReference type="EMBL" id="CP046172">
    <property type="protein sequence ID" value="QIS10711.1"/>
    <property type="molecule type" value="Genomic_DNA"/>
</dbReference>
<keyword evidence="2" id="KW-0378">Hydrolase</keyword>
<name>A0A6G9YBW1_9NOCA</name>
<keyword evidence="2" id="KW-0540">Nuclease</keyword>
<dbReference type="Proteomes" id="UP000503540">
    <property type="component" value="Chromosome"/>
</dbReference>
<organism evidence="2 3">
    <name type="scientific">Nocardia arthritidis</name>
    <dbReference type="NCBI Taxonomy" id="228602"/>
    <lineage>
        <taxon>Bacteria</taxon>
        <taxon>Bacillati</taxon>
        <taxon>Actinomycetota</taxon>
        <taxon>Actinomycetes</taxon>
        <taxon>Mycobacteriales</taxon>
        <taxon>Nocardiaceae</taxon>
        <taxon>Nocardia</taxon>
    </lineage>
</organism>
<evidence type="ECO:0000313" key="3">
    <source>
        <dbReference type="Proteomes" id="UP000503540"/>
    </source>
</evidence>
<evidence type="ECO:0000259" key="1">
    <source>
        <dbReference type="Pfam" id="PF03372"/>
    </source>
</evidence>
<accession>A0A6G9YBW1</accession>
<dbReference type="InterPro" id="IPR036691">
    <property type="entry name" value="Endo/exonu/phosph_ase_sf"/>
</dbReference>
<dbReference type="PANTHER" id="PTHR41349:SF1">
    <property type="entry name" value="PROTEIN CBG08683"/>
    <property type="match status" value="1"/>
</dbReference>
<dbReference type="Pfam" id="PF03372">
    <property type="entry name" value="Exo_endo_phos"/>
    <property type="match status" value="1"/>
</dbReference>
<dbReference type="GO" id="GO:0004519">
    <property type="term" value="F:endonuclease activity"/>
    <property type="evidence" value="ECO:0007669"/>
    <property type="project" value="UniProtKB-KW"/>
</dbReference>
<dbReference type="RefSeq" id="WP_167473650.1">
    <property type="nucleotide sequence ID" value="NZ_CP046172.1"/>
</dbReference>
<dbReference type="AlphaFoldDB" id="A0A6G9YBW1"/>
<dbReference type="KEGG" id="nah:F5544_14120"/>
<keyword evidence="2" id="KW-0255">Endonuclease</keyword>
<evidence type="ECO:0000313" key="2">
    <source>
        <dbReference type="EMBL" id="QIS10711.1"/>
    </source>
</evidence>
<feature type="domain" description="Endonuclease/exonuclease/phosphatase" evidence="1">
    <location>
        <begin position="52"/>
        <end position="346"/>
    </location>
</feature>
<keyword evidence="3" id="KW-1185">Reference proteome</keyword>
<dbReference type="InterPro" id="IPR006311">
    <property type="entry name" value="TAT_signal"/>
</dbReference>
<gene>
    <name evidence="2" type="ORF">F5544_14120</name>
</gene>
<dbReference type="PANTHER" id="PTHR41349">
    <property type="match status" value="1"/>
</dbReference>
<dbReference type="PROSITE" id="PS51318">
    <property type="entry name" value="TAT"/>
    <property type="match status" value="1"/>
</dbReference>
<dbReference type="InterPro" id="IPR005135">
    <property type="entry name" value="Endo/exonuclease/phosphatase"/>
</dbReference>
<dbReference type="SUPFAM" id="SSF56219">
    <property type="entry name" value="DNase I-like"/>
    <property type="match status" value="1"/>
</dbReference>
<dbReference type="GO" id="GO:0004527">
    <property type="term" value="F:exonuclease activity"/>
    <property type="evidence" value="ECO:0007669"/>
    <property type="project" value="UniProtKB-KW"/>
</dbReference>
<protein>
    <submittedName>
        <fullName evidence="2">Endonuclease/exonuclease/phosphatase family protein</fullName>
    </submittedName>
</protein>
<proteinExistence type="predicted"/>
<sequence>MSDAIKRRDVILGMGALAGAAAAAQFVPPIARAVPGREIRVLAINIWQAGDNISGGIDLVADLIVSLDASIVTLTEAFRGATGRIADALQRRGRTYANAPSDDTGVLSIFPIESAAQLGWMTRARLTIDGKPFSVYAAHLEYRWYATYLPRGYAPGSSGDEFARYGWNKLPGGPVTDPAVVQRVNDASGRPDTIGKFLDDARAEMAAGRTVILGGDFNEPSALDWTPATAQLFDHNGVVLPWGSTRRLQQAGFADAYRSRYPDPVTHPGFTWPASNPEAPVNKLTWAPEADERDRIDYIFTGPGAALTLTSAGLVGPRGSIVRSTRTDENTQDNFIASPQRWVTDHKAVLATYQLTDPSPNTGSAGS</sequence>